<accession>A0A140GXJ0</accession>
<name>A0A140GXJ0_ENTFC</name>
<evidence type="ECO:0000313" key="1">
    <source>
        <dbReference type="EMBL" id="AMN85529.1"/>
    </source>
</evidence>
<organism evidence="1">
    <name type="scientific">Enterococcus faecium</name>
    <name type="common">Streptococcus faecium</name>
    <dbReference type="NCBI Taxonomy" id="1352"/>
    <lineage>
        <taxon>Bacteria</taxon>
        <taxon>Bacillati</taxon>
        <taxon>Bacillota</taxon>
        <taxon>Bacilli</taxon>
        <taxon>Lactobacillales</taxon>
        <taxon>Enterococcaceae</taxon>
        <taxon>Enterococcus</taxon>
    </lineage>
</organism>
<sequence length="266" mass="30474">MLMAEQEPYALMVQPDDMLISPREVGDNFGTMVCFHPRYALGDHHNYVDKDDFLREMYLNTVGNNERGMERYERMVNMVWSRKMTGDHPDPRAVDDAMLRVISEKYIVMPLYLLDHSGLAMQTTSFHDPWDSGQVGWVYVSKEDALKEFGGEKMTGALRKKAEDLLRGEVAEYDAYLRGECYGFELYKNGELSDSCWGFIGSLEDACKAMADYLPDECKGMTEHLSEVKEPASMIKTLLRHARIQIEQAAKAHEHAPRQQVLSEAR</sequence>
<dbReference type="AlphaFoldDB" id="A0A140GXJ0"/>
<reference evidence="1" key="1">
    <citation type="journal article" date="2016" name="J. Antimicrob. Chemother.">
        <title>Characterization of a genomic island harbouring a new vanD allele from Enterococcus faecium N15-508 isolated in Canada.</title>
        <authorList>
            <person name="Boyd D.A."/>
            <person name="Lalancette C."/>
            <person name="Levesque S."/>
            <person name="Golding G.R."/>
        </authorList>
    </citation>
    <scope>NUCLEOTIDE SEQUENCE</scope>
    <source>
        <strain evidence="1">N15-508</strain>
    </source>
</reference>
<proteinExistence type="predicted"/>
<protein>
    <submittedName>
        <fullName evidence="1">Uncharacterized protein</fullName>
    </submittedName>
</protein>
<dbReference type="EMBL" id="KT825491">
    <property type="protein sequence ID" value="AMN85529.1"/>
    <property type="molecule type" value="Genomic_DNA"/>
</dbReference>